<dbReference type="HOGENOM" id="CLU_065609_0_0_5"/>
<organism evidence="2 3">
    <name type="scientific">Polymorphum gilvum (strain LMG 25793 / CGMCC 1.9160 / SL003B-26A1)</name>
    <dbReference type="NCBI Taxonomy" id="991905"/>
    <lineage>
        <taxon>Bacteria</taxon>
        <taxon>Pseudomonadati</taxon>
        <taxon>Pseudomonadota</taxon>
        <taxon>Alphaproteobacteria</taxon>
        <taxon>Rhodobacterales</taxon>
        <taxon>Paracoccaceae</taxon>
        <taxon>Polymorphum</taxon>
    </lineage>
</organism>
<protein>
    <recommendedName>
        <fullName evidence="4">Secreted protein</fullName>
    </recommendedName>
</protein>
<keyword evidence="1" id="KW-0732">Signal</keyword>
<dbReference type="InterPro" id="IPR010634">
    <property type="entry name" value="DUF1223"/>
</dbReference>
<dbReference type="Pfam" id="PF06764">
    <property type="entry name" value="DUF1223"/>
    <property type="match status" value="1"/>
</dbReference>
<sequence>MGMLRKALCAFFLGLSAAFYAAPAAAADARVVVELFTSQGCSSCPPADRLLAELAVEEGVLALSLPVDYWDYLGWKDTLASPDNSDRQRQYAVRRGDRAVYTPQMVINGGEHVTGNDAAAVRAAISRARPLPAKVKLASTDQAIEVTLDGQLPDGAAMATVFLLQVKERETVEIGRGENTGREITYVNVVRKVLPMGMWSGGTQTFRMPRHELKKSKGERCAVLVQLDDGSGPGAVVGAASMTWEKSR</sequence>
<dbReference type="KEGG" id="pgv:SL003B_0247"/>
<evidence type="ECO:0008006" key="4">
    <source>
        <dbReference type="Google" id="ProtNLM"/>
    </source>
</evidence>
<dbReference type="eggNOG" id="COG5429">
    <property type="taxonomic scope" value="Bacteria"/>
</dbReference>
<dbReference type="PATRIC" id="fig|991905.3.peg.251"/>
<reference evidence="2 3" key="1">
    <citation type="journal article" date="2011" name="J. Bacteriol.">
        <title>Complete genome sequence of Polymorphum gilvum SL003B-26A1T, a crude oil-degrading bacterium from oil-polluted saline soil.</title>
        <authorList>
            <person name="Li S.G."/>
            <person name="Tang Y.Q."/>
            <person name="Nie Y."/>
            <person name="Cai M."/>
            <person name="Wu X.L."/>
        </authorList>
    </citation>
    <scope>NUCLEOTIDE SEQUENCE [LARGE SCALE GENOMIC DNA]</scope>
    <source>
        <strain evidence="3">LMG 25793 / CGMCC 1.9160 / SL003B-26A1</strain>
    </source>
</reference>
<feature type="signal peptide" evidence="1">
    <location>
        <begin position="1"/>
        <end position="21"/>
    </location>
</feature>
<dbReference type="Proteomes" id="UP000008130">
    <property type="component" value="Chromosome"/>
</dbReference>
<dbReference type="InterPro" id="IPR036249">
    <property type="entry name" value="Thioredoxin-like_sf"/>
</dbReference>
<dbReference type="STRING" id="991905.SL003B_0247"/>
<feature type="chain" id="PRO_5003278885" description="Secreted protein" evidence="1">
    <location>
        <begin position="22"/>
        <end position="248"/>
    </location>
</feature>
<accession>F2J139</accession>
<dbReference type="AlphaFoldDB" id="F2J139"/>
<keyword evidence="3" id="KW-1185">Reference proteome</keyword>
<dbReference type="EMBL" id="CP002568">
    <property type="protein sequence ID" value="ADZ68685.1"/>
    <property type="molecule type" value="Genomic_DNA"/>
</dbReference>
<dbReference type="OrthoDB" id="9808254at2"/>
<proteinExistence type="predicted"/>
<dbReference type="PANTHER" id="PTHR36057">
    <property type="match status" value="1"/>
</dbReference>
<evidence type="ECO:0000256" key="1">
    <source>
        <dbReference type="SAM" id="SignalP"/>
    </source>
</evidence>
<dbReference type="PANTHER" id="PTHR36057:SF1">
    <property type="entry name" value="LIPOPROTEIN LIPID ATTACHMENT SITE-LIKE PROTEIN, PUTATIVE (DUF1223)-RELATED"/>
    <property type="match status" value="1"/>
</dbReference>
<gene>
    <name evidence="2" type="ordered locus">SL003B_0247</name>
</gene>
<evidence type="ECO:0000313" key="3">
    <source>
        <dbReference type="Proteomes" id="UP000008130"/>
    </source>
</evidence>
<dbReference type="RefSeq" id="WP_013651010.1">
    <property type="nucleotide sequence ID" value="NC_015259.1"/>
</dbReference>
<name>F2J139_POLGS</name>
<evidence type="ECO:0000313" key="2">
    <source>
        <dbReference type="EMBL" id="ADZ68685.1"/>
    </source>
</evidence>
<dbReference type="SUPFAM" id="SSF52833">
    <property type="entry name" value="Thioredoxin-like"/>
    <property type="match status" value="1"/>
</dbReference>